<reference evidence="2 3" key="1">
    <citation type="journal article" date="2008" name="FEMS Yeast Res.">
        <title>Comparative genome analysis of a Saccharomyces cerevisiae wine strain.</title>
        <authorList>
            <person name="Borneman A.R."/>
            <person name="Forgan A.H."/>
            <person name="Pretorius I.S."/>
            <person name="Chambers P.J."/>
        </authorList>
    </citation>
    <scope>NUCLEOTIDE SEQUENCE [LARGE SCALE GENOMIC DNA]</scope>
    <source>
        <strain evidence="2 3">AWRI1631</strain>
    </source>
</reference>
<dbReference type="EMBL" id="ABSV01000551">
    <property type="protein sequence ID" value="EDZ72869.1"/>
    <property type="molecule type" value="Genomic_DNA"/>
</dbReference>
<comment type="caution">
    <text evidence="2">The sequence shown here is derived from an EMBL/GenBank/DDBJ whole genome shotgun (WGS) entry which is preliminary data.</text>
</comment>
<accession>B5VGS5</accession>
<keyword evidence="1" id="KW-1133">Transmembrane helix</keyword>
<keyword evidence="1" id="KW-0472">Membrane</keyword>
<proteinExistence type="predicted"/>
<evidence type="ECO:0000256" key="1">
    <source>
        <dbReference type="SAM" id="Phobius"/>
    </source>
</evidence>
<protein>
    <submittedName>
        <fullName evidence="2">Uncharacterized protein</fullName>
    </submittedName>
</protein>
<evidence type="ECO:0000313" key="3">
    <source>
        <dbReference type="Proteomes" id="UP000008988"/>
    </source>
</evidence>
<sequence>MLFSVTKSAFIRSQISLKDFIPVVVVSAVATSGLSISAVLILHSPLCSMCSSTIEFSVLPWSVTSDDFPGNNLSIFIFCSLAYSLRALLTLSSNDPTNLFRFQGSNSNCRTINKNIFIPIKMNVPQVDVLRILSDHICSSWYLVKIALYKSSFSCSSLLSISLTLFFSSCSCLAFKASFLYSCVNLSKSLEDHALCLCNNSLTSLWD</sequence>
<evidence type="ECO:0000313" key="2">
    <source>
        <dbReference type="EMBL" id="EDZ72869.1"/>
    </source>
</evidence>
<dbReference type="AlphaFoldDB" id="B5VGS5"/>
<name>B5VGS5_YEAS6</name>
<gene>
    <name evidence="2" type="ORF">AWRI1631_46110</name>
</gene>
<keyword evidence="1" id="KW-0812">Transmembrane</keyword>
<organism evidence="2 3">
    <name type="scientific">Saccharomyces cerevisiae (strain AWRI1631)</name>
    <name type="common">Baker's yeast</name>
    <dbReference type="NCBI Taxonomy" id="545124"/>
    <lineage>
        <taxon>Eukaryota</taxon>
        <taxon>Fungi</taxon>
        <taxon>Dikarya</taxon>
        <taxon>Ascomycota</taxon>
        <taxon>Saccharomycotina</taxon>
        <taxon>Saccharomycetes</taxon>
        <taxon>Saccharomycetales</taxon>
        <taxon>Saccharomycetaceae</taxon>
        <taxon>Saccharomyces</taxon>
    </lineage>
</organism>
<dbReference type="Proteomes" id="UP000008988">
    <property type="component" value="Unassembled WGS sequence"/>
</dbReference>
<feature type="transmembrane region" description="Helical" evidence="1">
    <location>
        <begin position="20"/>
        <end position="42"/>
    </location>
</feature>